<reference evidence="8 9" key="1">
    <citation type="submission" date="2022-06" db="EMBL/GenBank/DDBJ databases">
        <title>Fructobacillus taiwanensis sp. nov., isolated from the honeybee.</title>
        <authorList>
            <person name="Chen Y.-S."/>
            <person name="Wang L.-T."/>
            <person name="Lee Y.-S."/>
            <person name="Chang Y.-C."/>
            <person name="Wu H.-C."/>
            <person name="Liao C.-Y."/>
            <person name="Chen W.-H."/>
            <person name="Deng J.-N."/>
            <person name="Wang Y.-H."/>
        </authorList>
    </citation>
    <scope>NUCLEOTIDE SEQUENCE [LARGE SCALE GENOMIC DNA]</scope>
    <source>
        <strain evidence="8 9">W13</strain>
    </source>
</reference>
<evidence type="ECO:0000256" key="1">
    <source>
        <dbReference type="ARBA" id="ARBA00004651"/>
    </source>
</evidence>
<feature type="transmembrane region" description="Helical" evidence="7">
    <location>
        <begin position="665"/>
        <end position="683"/>
    </location>
</feature>
<feature type="transmembrane region" description="Helical" evidence="7">
    <location>
        <begin position="730"/>
        <end position="751"/>
    </location>
</feature>
<name>A0ABT0ZNS3_9LACO</name>
<evidence type="ECO:0000313" key="8">
    <source>
        <dbReference type="EMBL" id="MCO0831634.1"/>
    </source>
</evidence>
<dbReference type="Pfam" id="PF01943">
    <property type="entry name" value="Polysacc_synt"/>
    <property type="match status" value="1"/>
</dbReference>
<feature type="transmembrane region" description="Helical" evidence="7">
    <location>
        <begin position="235"/>
        <end position="255"/>
    </location>
</feature>
<comment type="caution">
    <text evidence="8">The sequence shown here is derived from an EMBL/GenBank/DDBJ whole genome shotgun (WGS) entry which is preliminary data.</text>
</comment>
<keyword evidence="9" id="KW-1185">Reference proteome</keyword>
<proteinExistence type="predicted"/>
<evidence type="ECO:0000256" key="7">
    <source>
        <dbReference type="SAM" id="Phobius"/>
    </source>
</evidence>
<sequence>MTENDPRNDQNEYLSVDELLAKLENNLQPSNQHSKWAFWNKRKDDEEGLSARSPEERYQLFQQLGKEAEVEEKKAKAEIDAKAARQQQEAQAAREAEERQAEAARRRQEAQAAREAEERQAETARQQQEAQAAREAEERQAETTRNPEPEETPEEEPVSEPTQPVQVDEQQPAANPAAVVAPQVKEATASPAQRLAQMAKQLLPSPNKGKRTKAGNQNDNQALVKGSFWLSMGNIVSRLLGAAFILPWLAMLGAAANQGNALFSQGYNIYGILLSIATFGFPSAISKVMAELIAKEDEDGLWQLTKQSLQIGTILGIIFAVLLYVSAPLLSNGNENVIPVLHSLAPAVLVFPAMSMVRGIFQGHQLMHISAISEVVEQVGRIIYLLLATWVVLSADPANWTGAVVQATFAAFIGALFAVAVLAYGWVSYKDLIHPTVKAEEEQGGRPLVYQKKVKVKTSVLDFIRPGQTRAMVANVLKESWPFVIIGASTNLFLFVDQYSFFPLMKAFFQETGNTLQVQFALFSANPNKLVMIVISFATSIAATALPILSAKKAVGDKAGLQQQVLTTIKLTSLVLLPSALGMYAVSDVLYKFFYPIDGTAQAGIYLLQFSSLLTIIMALFMLLAFVLQALSEPKTVVRAFCWGLLVKVLLQAPLIFLFQGMGALMASFVGFGWSLYLMLAFLKKEYQVSFDDLKVTLVPAYLASAAMAILAFLVSEFSANFILSDATKIGAGLATFLGMAAGGALLFYLYKRLGLLRAIFNRGR</sequence>
<feature type="compositionally biased region" description="Low complexity" evidence="6">
    <location>
        <begin position="159"/>
        <end position="184"/>
    </location>
</feature>
<evidence type="ECO:0000256" key="2">
    <source>
        <dbReference type="ARBA" id="ARBA00022475"/>
    </source>
</evidence>
<feature type="transmembrane region" description="Helical" evidence="7">
    <location>
        <begin position="640"/>
        <end position="659"/>
    </location>
</feature>
<feature type="transmembrane region" description="Helical" evidence="7">
    <location>
        <begin position="703"/>
        <end position="724"/>
    </location>
</feature>
<feature type="compositionally biased region" description="Basic and acidic residues" evidence="6">
    <location>
        <begin position="66"/>
        <end position="83"/>
    </location>
</feature>
<feature type="transmembrane region" description="Helical" evidence="7">
    <location>
        <begin position="311"/>
        <end position="331"/>
    </location>
</feature>
<feature type="transmembrane region" description="Helical" evidence="7">
    <location>
        <begin position="337"/>
        <end position="361"/>
    </location>
</feature>
<accession>A0ABT0ZNS3</accession>
<feature type="compositionally biased region" description="Basic and acidic residues" evidence="6">
    <location>
        <begin position="92"/>
        <end position="122"/>
    </location>
</feature>
<feature type="region of interest" description="Disordered" evidence="6">
    <location>
        <begin position="63"/>
        <end position="192"/>
    </location>
</feature>
<evidence type="ECO:0000256" key="4">
    <source>
        <dbReference type="ARBA" id="ARBA00022989"/>
    </source>
</evidence>
<feature type="transmembrane region" description="Helical" evidence="7">
    <location>
        <begin position="382"/>
        <end position="400"/>
    </location>
</feature>
<dbReference type="EMBL" id="JAMWYK010000001">
    <property type="protein sequence ID" value="MCO0831634.1"/>
    <property type="molecule type" value="Genomic_DNA"/>
</dbReference>
<feature type="transmembrane region" description="Helical" evidence="7">
    <location>
        <begin position="530"/>
        <end position="550"/>
    </location>
</feature>
<evidence type="ECO:0000256" key="6">
    <source>
        <dbReference type="SAM" id="MobiDB-lite"/>
    </source>
</evidence>
<feature type="compositionally biased region" description="Acidic residues" evidence="6">
    <location>
        <begin position="149"/>
        <end position="158"/>
    </location>
</feature>
<dbReference type="RefSeq" id="WP_252442081.1">
    <property type="nucleotide sequence ID" value="NZ_JAMWYK010000001.1"/>
</dbReference>
<dbReference type="InterPro" id="IPR002797">
    <property type="entry name" value="Polysacc_synth"/>
</dbReference>
<dbReference type="PANTHER" id="PTHR30250">
    <property type="entry name" value="PST FAMILY PREDICTED COLANIC ACID TRANSPORTER"/>
    <property type="match status" value="1"/>
</dbReference>
<feature type="transmembrane region" description="Helical" evidence="7">
    <location>
        <begin position="480"/>
        <end position="496"/>
    </location>
</feature>
<dbReference type="Proteomes" id="UP001523234">
    <property type="component" value="Unassembled WGS sequence"/>
</dbReference>
<evidence type="ECO:0000256" key="3">
    <source>
        <dbReference type="ARBA" id="ARBA00022692"/>
    </source>
</evidence>
<feature type="transmembrane region" description="Helical" evidence="7">
    <location>
        <begin position="606"/>
        <end position="628"/>
    </location>
</feature>
<evidence type="ECO:0000313" key="9">
    <source>
        <dbReference type="Proteomes" id="UP001523234"/>
    </source>
</evidence>
<feature type="transmembrane region" description="Helical" evidence="7">
    <location>
        <begin position="571"/>
        <end position="594"/>
    </location>
</feature>
<evidence type="ECO:0000256" key="5">
    <source>
        <dbReference type="ARBA" id="ARBA00023136"/>
    </source>
</evidence>
<comment type="subcellular location">
    <subcellularLocation>
        <location evidence="1">Cell membrane</location>
        <topology evidence="1">Multi-pass membrane protein</topology>
    </subcellularLocation>
</comment>
<keyword evidence="5 7" id="KW-0472">Membrane</keyword>
<feature type="compositionally biased region" description="Basic and acidic residues" evidence="6">
    <location>
        <begin position="132"/>
        <end position="148"/>
    </location>
</feature>
<keyword evidence="3 7" id="KW-0812">Transmembrane</keyword>
<feature type="transmembrane region" description="Helical" evidence="7">
    <location>
        <begin position="267"/>
        <end position="290"/>
    </location>
</feature>
<gene>
    <name evidence="8" type="ORF">NFX39_00810</name>
</gene>
<protein>
    <submittedName>
        <fullName evidence="8">Polysaccharide biosynthesis protein</fullName>
    </submittedName>
</protein>
<keyword evidence="4 7" id="KW-1133">Transmembrane helix</keyword>
<feature type="transmembrane region" description="Helical" evidence="7">
    <location>
        <begin position="406"/>
        <end position="427"/>
    </location>
</feature>
<dbReference type="CDD" id="cd13124">
    <property type="entry name" value="MATE_SpoVB_like"/>
    <property type="match status" value="1"/>
</dbReference>
<dbReference type="PANTHER" id="PTHR30250:SF21">
    <property type="entry name" value="LIPID II FLIPPASE MURJ"/>
    <property type="match status" value="1"/>
</dbReference>
<dbReference type="InterPro" id="IPR050833">
    <property type="entry name" value="Poly_Biosynth_Transport"/>
</dbReference>
<dbReference type="InterPro" id="IPR024923">
    <property type="entry name" value="PG_synth_SpoVB"/>
</dbReference>
<keyword evidence="2" id="KW-1003">Cell membrane</keyword>
<organism evidence="8 9">
    <name type="scientific">Fructobacillus apis</name>
    <dbReference type="NCBI Taxonomy" id="2935017"/>
    <lineage>
        <taxon>Bacteria</taxon>
        <taxon>Bacillati</taxon>
        <taxon>Bacillota</taxon>
        <taxon>Bacilli</taxon>
        <taxon>Lactobacillales</taxon>
        <taxon>Lactobacillaceae</taxon>
        <taxon>Fructobacillus</taxon>
    </lineage>
</organism>